<feature type="region of interest" description="Disordered" evidence="1">
    <location>
        <begin position="365"/>
        <end position="408"/>
    </location>
</feature>
<dbReference type="Pfam" id="PF00026">
    <property type="entry name" value="Asp"/>
    <property type="match status" value="1"/>
</dbReference>
<protein>
    <recommendedName>
        <fullName evidence="2">Peptidase A1 domain-containing protein</fullName>
    </recommendedName>
</protein>
<dbReference type="AlphaFoldDB" id="A0A7J6LMC9"/>
<evidence type="ECO:0000313" key="6">
    <source>
        <dbReference type="Proteomes" id="UP000572268"/>
    </source>
</evidence>
<reference evidence="5 6" key="1">
    <citation type="submission" date="2020-04" db="EMBL/GenBank/DDBJ databases">
        <title>Perkinsus olseni comparative genomics.</title>
        <authorList>
            <person name="Bogema D.R."/>
        </authorList>
    </citation>
    <scope>NUCLEOTIDE SEQUENCE [LARGE SCALE GENOMIC DNA]</scope>
    <source>
        <strain evidence="3">ATCC PRA-179</strain>
        <strain evidence="4">ATCC PRA-31</strain>
    </source>
</reference>
<evidence type="ECO:0000313" key="3">
    <source>
        <dbReference type="EMBL" id="KAF4660071.1"/>
    </source>
</evidence>
<evidence type="ECO:0000313" key="5">
    <source>
        <dbReference type="Proteomes" id="UP000570595"/>
    </source>
</evidence>
<dbReference type="InterPro" id="IPR033121">
    <property type="entry name" value="PEPTIDASE_A1"/>
</dbReference>
<dbReference type="OrthoDB" id="447123at2759"/>
<dbReference type="InterPro" id="IPR021109">
    <property type="entry name" value="Peptidase_aspartic_dom_sf"/>
</dbReference>
<evidence type="ECO:0000313" key="4">
    <source>
        <dbReference type="EMBL" id="KAF4664857.1"/>
    </source>
</evidence>
<organism evidence="3 5">
    <name type="scientific">Perkinsus olseni</name>
    <name type="common">Perkinsus atlanticus</name>
    <dbReference type="NCBI Taxonomy" id="32597"/>
    <lineage>
        <taxon>Eukaryota</taxon>
        <taxon>Sar</taxon>
        <taxon>Alveolata</taxon>
        <taxon>Perkinsozoa</taxon>
        <taxon>Perkinsea</taxon>
        <taxon>Perkinsida</taxon>
        <taxon>Perkinsidae</taxon>
        <taxon>Perkinsus</taxon>
    </lineage>
</organism>
<evidence type="ECO:0000256" key="1">
    <source>
        <dbReference type="SAM" id="MobiDB-lite"/>
    </source>
</evidence>
<accession>A0A7J6LMC9</accession>
<dbReference type="EMBL" id="JABANN010000249">
    <property type="protein sequence ID" value="KAF4664857.1"/>
    <property type="molecule type" value="Genomic_DNA"/>
</dbReference>
<dbReference type="Proteomes" id="UP000572268">
    <property type="component" value="Unassembled WGS sequence"/>
</dbReference>
<dbReference type="SUPFAM" id="SSF50630">
    <property type="entry name" value="Acid proteases"/>
    <property type="match status" value="1"/>
</dbReference>
<feature type="compositionally biased region" description="Basic residues" evidence="1">
    <location>
        <begin position="397"/>
        <end position="408"/>
    </location>
</feature>
<evidence type="ECO:0000259" key="2">
    <source>
        <dbReference type="PROSITE" id="PS51767"/>
    </source>
</evidence>
<sequence>MRNLFLGALIAVAKSERLSLPITDGRVPLTLDGQPLNFEVDSGVAESFAFYGPVYEQIFGKDSCGRSPYGCYFCPPEKPCDDILSRKVWQKKLYDGEMYVYVEHNMTLVVGNRKIEDLKLGLVVGFPIHDHRNCSAILGLSFGGDNIPETFLEQLQKQQVIDTLSYSIHAEEQGPGMSGNLTLGGSATTQTSSIGFSEEPAEYGVIAVPQRPLELFDSSGKQVKTRRLWWGKAKPALVDTGAMSLIISNKEFEKVIDTTWETMRKQVKFVEITDKQQLLCASRSGHMVRMEALPYLPTLSYKIGSPPYTIDIRIEPMHYIHSCEALCCQMDIDPVDSGITTLGQPLFRAYDVKFDLSERRLHLSRNHGNSTATASGKPTDIGTTMKSRREPSLFRKMTFRRRSQVSPE</sequence>
<dbReference type="Gene3D" id="2.40.70.10">
    <property type="entry name" value="Acid Proteases"/>
    <property type="match status" value="2"/>
</dbReference>
<dbReference type="PROSITE" id="PS51767">
    <property type="entry name" value="PEPTIDASE_A1"/>
    <property type="match status" value="1"/>
</dbReference>
<feature type="domain" description="Peptidase A1" evidence="2">
    <location>
        <begin position="23"/>
        <end position="364"/>
    </location>
</feature>
<name>A0A7J6LMC9_PEROL</name>
<feature type="compositionally biased region" description="Polar residues" evidence="1">
    <location>
        <begin position="366"/>
        <end position="385"/>
    </location>
</feature>
<proteinExistence type="predicted"/>
<gene>
    <name evidence="4" type="ORF">FOL46_003993</name>
    <name evidence="3" type="ORF">FOZ61_004260</name>
</gene>
<comment type="caution">
    <text evidence="3">The sequence shown here is derived from an EMBL/GenBank/DDBJ whole genome shotgun (WGS) entry which is preliminary data.</text>
</comment>
<dbReference type="EMBL" id="JABAHT010000244">
    <property type="protein sequence ID" value="KAF4660071.1"/>
    <property type="molecule type" value="Genomic_DNA"/>
</dbReference>
<dbReference type="Proteomes" id="UP000570595">
    <property type="component" value="Unassembled WGS sequence"/>
</dbReference>